<dbReference type="Pfam" id="PF12849">
    <property type="entry name" value="PBP_like_2"/>
    <property type="match status" value="1"/>
</dbReference>
<evidence type="ECO:0000256" key="1">
    <source>
        <dbReference type="SAM" id="SignalP"/>
    </source>
</evidence>
<dbReference type="RefSeq" id="WP_243119776.1">
    <property type="nucleotide sequence ID" value="NZ_QFFZ01000014.1"/>
</dbReference>
<dbReference type="InterPro" id="IPR024370">
    <property type="entry name" value="PBP_domain"/>
</dbReference>
<dbReference type="Gene3D" id="3.40.190.10">
    <property type="entry name" value="Periplasmic binding protein-like II"/>
    <property type="match status" value="2"/>
</dbReference>
<dbReference type="PROSITE" id="PS51257">
    <property type="entry name" value="PROKAR_LIPOPROTEIN"/>
    <property type="match status" value="1"/>
</dbReference>
<dbReference type="PANTHER" id="PTHR37945">
    <property type="entry name" value="EXTRACELLULAR TUNGSTATE BINDING PROTEIN"/>
    <property type="match status" value="1"/>
</dbReference>
<dbReference type="PANTHER" id="PTHR37945:SF1">
    <property type="entry name" value="EXTRACELLULAR TUNGSTATE BINDING PROTEIN"/>
    <property type="match status" value="1"/>
</dbReference>
<dbReference type="AlphaFoldDB" id="A0A4Y7RR21"/>
<protein>
    <submittedName>
        <fullName evidence="3">Tungstate-binding protein TupA</fullName>
    </submittedName>
</protein>
<keyword evidence="1" id="KW-0732">Signal</keyword>
<name>A0A4Y7RR21_9FIRM</name>
<comment type="caution">
    <text evidence="3">The sequence shown here is derived from an EMBL/GenBank/DDBJ whole genome shotgun (WGS) entry which is preliminary data.</text>
</comment>
<dbReference type="SUPFAM" id="SSF53850">
    <property type="entry name" value="Periplasmic binding protein-like II"/>
    <property type="match status" value="1"/>
</dbReference>
<gene>
    <name evidence="3" type="primary">tupA_1</name>
    <name evidence="3" type="ORF">Pmgp_01636</name>
</gene>
<evidence type="ECO:0000313" key="3">
    <source>
        <dbReference type="EMBL" id="TEB11448.1"/>
    </source>
</evidence>
<dbReference type="EMBL" id="QFFZ01000014">
    <property type="protein sequence ID" value="TEB11448.1"/>
    <property type="molecule type" value="Genomic_DNA"/>
</dbReference>
<feature type="domain" description="PBP" evidence="2">
    <location>
        <begin position="34"/>
        <end position="263"/>
    </location>
</feature>
<proteinExistence type="predicted"/>
<keyword evidence="4" id="KW-1185">Reference proteome</keyword>
<dbReference type="Proteomes" id="UP000297597">
    <property type="component" value="Unassembled WGS sequence"/>
</dbReference>
<sequence length="293" mass="31928">MKWGLKLVMVIASTTVLALLMAAGCAKQEAKTPAAAQNQILLASTIGPIDAGIVGALEESFEKKTGIRVRHVGAGTGAALKMAESGSFDLVMVHAKALEEKFVADGFGTQRIDLMYNDFVIIGPESDPAQIKGLKTSAEALKKIMDSKALFISRGDNSGTHVAEKDLWKAAGLNPSGDWYRIYEKGAEGNVKTLKYTDEQNGYTVIDRATYLTVKNDIKLKVLVEKEESLINYISLIPVNPAKFPQVKDKLAMQFVEFCTSKEGQTIIRDFGKDKYGEPLFYPNSAEGKTLPK</sequence>
<feature type="signal peptide" evidence="1">
    <location>
        <begin position="1"/>
        <end position="22"/>
    </location>
</feature>
<reference evidence="3 4" key="1">
    <citation type="journal article" date="2018" name="Environ. Microbiol.">
        <title>Novel energy conservation strategies and behaviour of Pelotomaculum schinkii driving syntrophic propionate catabolism.</title>
        <authorList>
            <person name="Hidalgo-Ahumada C.A.P."/>
            <person name="Nobu M.K."/>
            <person name="Narihiro T."/>
            <person name="Tamaki H."/>
            <person name="Liu W.T."/>
            <person name="Kamagata Y."/>
            <person name="Stams A.J.M."/>
            <person name="Imachi H."/>
            <person name="Sousa D.Z."/>
        </authorList>
    </citation>
    <scope>NUCLEOTIDE SEQUENCE [LARGE SCALE GENOMIC DNA]</scope>
    <source>
        <strain evidence="3 4">MGP</strain>
    </source>
</reference>
<organism evidence="3 4">
    <name type="scientific">Pelotomaculum propionicicum</name>
    <dbReference type="NCBI Taxonomy" id="258475"/>
    <lineage>
        <taxon>Bacteria</taxon>
        <taxon>Bacillati</taxon>
        <taxon>Bacillota</taxon>
        <taxon>Clostridia</taxon>
        <taxon>Eubacteriales</taxon>
        <taxon>Desulfotomaculaceae</taxon>
        <taxon>Pelotomaculum</taxon>
    </lineage>
</organism>
<feature type="chain" id="PRO_5039247117" evidence="1">
    <location>
        <begin position="23"/>
        <end position="293"/>
    </location>
</feature>
<dbReference type="InterPro" id="IPR052738">
    <property type="entry name" value="ABC-Tungstate_binding"/>
</dbReference>
<accession>A0A4Y7RR21</accession>
<evidence type="ECO:0000259" key="2">
    <source>
        <dbReference type="Pfam" id="PF12849"/>
    </source>
</evidence>
<evidence type="ECO:0000313" key="4">
    <source>
        <dbReference type="Proteomes" id="UP000297597"/>
    </source>
</evidence>